<dbReference type="Gene3D" id="3.40.50.410">
    <property type="entry name" value="von Willebrand factor, type A domain"/>
    <property type="match status" value="1"/>
</dbReference>
<evidence type="ECO:0000313" key="5">
    <source>
        <dbReference type="Proteomes" id="UP001500051"/>
    </source>
</evidence>
<accession>A0ABP7DTM0</accession>
<dbReference type="EMBL" id="BAAAYX010000012">
    <property type="protein sequence ID" value="GAA3707874.1"/>
    <property type="molecule type" value="Genomic_DNA"/>
</dbReference>
<dbReference type="SMART" id="SM00327">
    <property type="entry name" value="VWA"/>
    <property type="match status" value="1"/>
</dbReference>
<evidence type="ECO:0000313" key="4">
    <source>
        <dbReference type="EMBL" id="GAA3707874.1"/>
    </source>
</evidence>
<proteinExistence type="predicted"/>
<feature type="domain" description="VWFA" evidence="3">
    <location>
        <begin position="26"/>
        <end position="211"/>
    </location>
</feature>
<keyword evidence="2" id="KW-0472">Membrane</keyword>
<evidence type="ECO:0000256" key="2">
    <source>
        <dbReference type="SAM" id="Phobius"/>
    </source>
</evidence>
<feature type="compositionally biased region" description="Low complexity" evidence="1">
    <location>
        <begin position="561"/>
        <end position="587"/>
    </location>
</feature>
<dbReference type="PROSITE" id="PS50234">
    <property type="entry name" value="VWFA"/>
    <property type="match status" value="1"/>
</dbReference>
<sequence>MLVLAGTVVSTAFSAPLPARAEDPAKVLLVLDVSGSMNEKISSGGTKFAAAKRALKQVADALPAGTEVGLRVYGSEISEPKAENPAACRDTKLVLPIGPLNRDKMYRAVDSFRAVGETPIAYSLGKAVDDLGDSGRRVLVLISDGEESCAGDPCPVARKLADKGVDLQFNAVGLDVSGKARKQLKCIAEAGNGSYYDADESDGLSEALRKITQRALRPFAITGTKVTGTESPDGAPELTVGQFQDRFEADGGTRYYRISRQPGENVTATVNSLVPPSGTYNADDWLLTLTTESGAACDDVHTLSETADATVVVSGAVVSGSAAAECATEPLVLAVERRNYKGAKSAPVEIVITGEPEITNLASLPGPVTSYKETGAAVPSKKPVRRIIGGSSFTNAPLITAGSFSDAPAVGESVFYRVRLGTGQRLRTSVTAPSNRDSWDLSNTETVTVAALIYAPSRVPQTRQSGVLQGNGREKLTVYSPEVRVRNREITHGGLVTTEGDALARASYASVAGDYYVSVQVRQTTPDTSGRVLPIRLDVDVEGAVEGQPVYATAPSPTPSPSASTGSTATASPSPSAGTVSPPADGDRPGAGALAAAAGVGAAVVALLGLVVGLAIRRNRSRSAANRNG</sequence>
<dbReference type="InterPro" id="IPR036465">
    <property type="entry name" value="vWFA_dom_sf"/>
</dbReference>
<keyword evidence="2" id="KW-0812">Transmembrane</keyword>
<reference evidence="5" key="1">
    <citation type="journal article" date="2019" name="Int. J. Syst. Evol. Microbiol.">
        <title>The Global Catalogue of Microorganisms (GCM) 10K type strain sequencing project: providing services to taxonomists for standard genome sequencing and annotation.</title>
        <authorList>
            <consortium name="The Broad Institute Genomics Platform"/>
            <consortium name="The Broad Institute Genome Sequencing Center for Infectious Disease"/>
            <person name="Wu L."/>
            <person name="Ma J."/>
        </authorList>
    </citation>
    <scope>NUCLEOTIDE SEQUENCE [LARGE SCALE GENOMIC DNA]</scope>
    <source>
        <strain evidence="5">JCM 16548</strain>
    </source>
</reference>
<dbReference type="Pfam" id="PF00092">
    <property type="entry name" value="VWA"/>
    <property type="match status" value="1"/>
</dbReference>
<name>A0ABP7DTM0_9ACTN</name>
<organism evidence="4 5">
    <name type="scientific">Microlunatus aurantiacus</name>
    <dbReference type="NCBI Taxonomy" id="446786"/>
    <lineage>
        <taxon>Bacteria</taxon>
        <taxon>Bacillati</taxon>
        <taxon>Actinomycetota</taxon>
        <taxon>Actinomycetes</taxon>
        <taxon>Propionibacteriales</taxon>
        <taxon>Propionibacteriaceae</taxon>
        <taxon>Microlunatus</taxon>
    </lineage>
</organism>
<feature type="transmembrane region" description="Helical" evidence="2">
    <location>
        <begin position="591"/>
        <end position="616"/>
    </location>
</feature>
<keyword evidence="5" id="KW-1185">Reference proteome</keyword>
<evidence type="ECO:0000256" key="1">
    <source>
        <dbReference type="SAM" id="MobiDB-lite"/>
    </source>
</evidence>
<comment type="caution">
    <text evidence="4">The sequence shown here is derived from an EMBL/GenBank/DDBJ whole genome shotgun (WGS) entry which is preliminary data.</text>
</comment>
<gene>
    <name evidence="4" type="ORF">GCM10022204_27360</name>
</gene>
<dbReference type="SUPFAM" id="SSF53300">
    <property type="entry name" value="vWA-like"/>
    <property type="match status" value="1"/>
</dbReference>
<keyword evidence="2" id="KW-1133">Transmembrane helix</keyword>
<evidence type="ECO:0000259" key="3">
    <source>
        <dbReference type="PROSITE" id="PS50234"/>
    </source>
</evidence>
<dbReference type="Proteomes" id="UP001500051">
    <property type="component" value="Unassembled WGS sequence"/>
</dbReference>
<protein>
    <recommendedName>
        <fullName evidence="3">VWFA domain-containing protein</fullName>
    </recommendedName>
</protein>
<dbReference type="InterPro" id="IPR002035">
    <property type="entry name" value="VWF_A"/>
</dbReference>
<feature type="region of interest" description="Disordered" evidence="1">
    <location>
        <begin position="550"/>
        <end position="587"/>
    </location>
</feature>